<proteinExistence type="predicted"/>
<dbReference type="STRING" id="310780.SAMN05216267_1001121"/>
<reference evidence="3 4" key="1">
    <citation type="submission" date="2016-10" db="EMBL/GenBank/DDBJ databases">
        <authorList>
            <person name="de Groot N.N."/>
        </authorList>
    </citation>
    <scope>NUCLEOTIDE SEQUENCE [LARGE SCALE GENOMIC DNA]</scope>
    <source>
        <strain evidence="3 4">CGMCC 4.2026</strain>
    </source>
</reference>
<feature type="compositionally biased region" description="Acidic residues" evidence="1">
    <location>
        <begin position="218"/>
        <end position="232"/>
    </location>
</feature>
<keyword evidence="2" id="KW-0472">Membrane</keyword>
<sequence length="361" mass="36986">MGVESDRLVFDYLSRVGDLAQTAMPAAERMQLVAQLRNDIDRQRDGTSGDSPAAVRRILGRIGTPDEVVEAASGSGEGSGSRSGAGSGSGSRSGAGSGSGPGEPPAGSYGPYAKRGPQVPVGRSGADGGRGGSGGTKPGDGTGTTGPARGRGRDRDRDGLEWWQGSPRGGGPLRAGEELAGLPGMTGGVFIPVDDEELDEEDPPPSTRRRAGAAPAAVEEEPAGGAAYEEEAPAGRQRRPLLPALRRVRSGWGSPSLLLAALLLLGGAALGSLIPLGLGWLLAYLSRAMSRTQAKFAVLGIPGAAAAAMVVWVWGRDVGKWGKPIAQGQVGHAFQDVYPVTIRLAAVGTALYLLWRSRRSA</sequence>
<protein>
    <submittedName>
        <fullName evidence="3">Uncharacterized protein</fullName>
    </submittedName>
</protein>
<evidence type="ECO:0000313" key="4">
    <source>
        <dbReference type="Proteomes" id="UP000181951"/>
    </source>
</evidence>
<organism evidence="3 4">
    <name type="scientific">Actinacidiphila rubida</name>
    <dbReference type="NCBI Taxonomy" id="310780"/>
    <lineage>
        <taxon>Bacteria</taxon>
        <taxon>Bacillati</taxon>
        <taxon>Actinomycetota</taxon>
        <taxon>Actinomycetes</taxon>
        <taxon>Kitasatosporales</taxon>
        <taxon>Streptomycetaceae</taxon>
        <taxon>Actinacidiphila</taxon>
    </lineage>
</organism>
<feature type="compositionally biased region" description="Basic and acidic residues" evidence="1">
    <location>
        <begin position="151"/>
        <end position="160"/>
    </location>
</feature>
<feature type="region of interest" description="Disordered" evidence="1">
    <location>
        <begin position="41"/>
        <end position="235"/>
    </location>
</feature>
<dbReference type="RefSeq" id="WP_075016039.1">
    <property type="nucleotide sequence ID" value="NZ_FODD01000001.1"/>
</dbReference>
<keyword evidence="2" id="KW-0812">Transmembrane</keyword>
<gene>
    <name evidence="3" type="ORF">SAMN05216267_1001121</name>
</gene>
<feature type="transmembrane region" description="Helical" evidence="2">
    <location>
        <begin position="337"/>
        <end position="355"/>
    </location>
</feature>
<feature type="compositionally biased region" description="Gly residues" evidence="1">
    <location>
        <begin position="125"/>
        <end position="144"/>
    </location>
</feature>
<feature type="compositionally biased region" description="Acidic residues" evidence="1">
    <location>
        <begin position="193"/>
        <end position="203"/>
    </location>
</feature>
<evidence type="ECO:0000256" key="1">
    <source>
        <dbReference type="SAM" id="MobiDB-lite"/>
    </source>
</evidence>
<keyword evidence="4" id="KW-1185">Reference proteome</keyword>
<accession>A0A1H8DIC2</accession>
<feature type="transmembrane region" description="Helical" evidence="2">
    <location>
        <begin position="296"/>
        <end position="314"/>
    </location>
</feature>
<name>A0A1H8DIC2_9ACTN</name>
<evidence type="ECO:0000256" key="2">
    <source>
        <dbReference type="SAM" id="Phobius"/>
    </source>
</evidence>
<dbReference type="EMBL" id="FODD01000001">
    <property type="protein sequence ID" value="SEN06906.1"/>
    <property type="molecule type" value="Genomic_DNA"/>
</dbReference>
<feature type="compositionally biased region" description="Gly residues" evidence="1">
    <location>
        <begin position="75"/>
        <end position="101"/>
    </location>
</feature>
<evidence type="ECO:0000313" key="3">
    <source>
        <dbReference type="EMBL" id="SEN06906.1"/>
    </source>
</evidence>
<keyword evidence="2" id="KW-1133">Transmembrane helix</keyword>
<dbReference type="Proteomes" id="UP000181951">
    <property type="component" value="Unassembled WGS sequence"/>
</dbReference>
<feature type="transmembrane region" description="Helical" evidence="2">
    <location>
        <begin position="257"/>
        <end position="284"/>
    </location>
</feature>
<dbReference type="AlphaFoldDB" id="A0A1H8DIC2"/>